<dbReference type="Gene3D" id="1.25.20.10">
    <property type="entry name" value="Bacterial muramidases"/>
    <property type="match status" value="1"/>
</dbReference>
<dbReference type="AlphaFoldDB" id="A0A4R6GGR6"/>
<reference evidence="4 5" key="1">
    <citation type="submission" date="2019-03" db="EMBL/GenBank/DDBJ databases">
        <title>Genomic Encyclopedia of Type Strains, Phase IV (KMG-IV): sequencing the most valuable type-strain genomes for metagenomic binning, comparative biology and taxonomic classification.</title>
        <authorList>
            <person name="Goeker M."/>
        </authorList>
    </citation>
    <scope>NUCLEOTIDE SEQUENCE [LARGE SCALE GENOMIC DNA]</scope>
    <source>
        <strain evidence="4 5">DSM 18555</strain>
    </source>
</reference>
<sequence>MRACRLKNYPGSAQLSAQYTQGQKKVTEFMFSNKLFSRILLVAMSATFLLPLAHAQKRTTGFASDDDAFLALRDASRRNDAGRAADIAANLGNYPIPSYVDYYQLKPRLKDASPSELQAYLARYNGSAIADRLRNDWLLDLGKRRDWITFDEQYPQFQLNDDTQVKCYALMSKAAKGVKVADEARALLNVPKDFGEGCVALVAALMENKQFDEDDLWAQIRLASDTGSTDYVRRFVPLTGIEDGSLVAAMDKPASIVARGVGFRRVRHEVYVVAMGRIAKNNPAQAADVLSNNTLLLNKKQEAFAWAQIAYQASMKLAPEAVQYWRKAGNAPLSLEAHQWKIRAALRAGDWKLVQAGIEAMPASLRDDAAWTYWLARALREDGKLDAANARFQLIAPQTNFYGQLALEELGQKITIPPRALPVTDEEIAPMASNAGFRRALKFFDLDLRFEGYREWNWELRKMNDRQLLAAAEFARRSDVLDRMVNTSDRTKTEFDFTQRFPAPYRDIMRATTQRQGMEMAWVYGLIRQESRFIMNARSHVGASGLMQLMPATAKHVAKKIGMTDFVHSQVNEIETNILLGTSYLNMVLSDLEGSQTMATAAYNAGPGRPRTWRSSLPRQVEGAIFAESIPFSETRDYVKKVLSNATYYAAMFEGKPQSLKARLGSVAPAAFVPTDLP</sequence>
<dbReference type="SUPFAM" id="SSF53955">
    <property type="entry name" value="Lysozyme-like"/>
    <property type="match status" value="1"/>
</dbReference>
<dbReference type="CDD" id="cd13401">
    <property type="entry name" value="Slt70-like"/>
    <property type="match status" value="1"/>
</dbReference>
<dbReference type="GO" id="GO:0004553">
    <property type="term" value="F:hydrolase activity, hydrolyzing O-glycosyl compounds"/>
    <property type="evidence" value="ECO:0007669"/>
    <property type="project" value="InterPro"/>
</dbReference>
<evidence type="ECO:0000313" key="5">
    <source>
        <dbReference type="Proteomes" id="UP000294737"/>
    </source>
</evidence>
<dbReference type="InterPro" id="IPR008939">
    <property type="entry name" value="Lytic_TGlycosylase_superhlx_U"/>
</dbReference>
<protein>
    <submittedName>
        <fullName evidence="4">Soluble lytic murein transglycosylase</fullName>
    </submittedName>
</protein>
<dbReference type="SUPFAM" id="SSF48435">
    <property type="entry name" value="Bacterial muramidases"/>
    <property type="match status" value="1"/>
</dbReference>
<keyword evidence="2" id="KW-0732">Signal</keyword>
<dbReference type="PANTHER" id="PTHR37423">
    <property type="entry name" value="SOLUBLE LYTIC MUREIN TRANSGLYCOSYLASE-RELATED"/>
    <property type="match status" value="1"/>
</dbReference>
<evidence type="ECO:0000313" key="4">
    <source>
        <dbReference type="EMBL" id="TDN94102.1"/>
    </source>
</evidence>
<dbReference type="InterPro" id="IPR008258">
    <property type="entry name" value="Transglycosylase_SLT_dom_1"/>
</dbReference>
<feature type="domain" description="Transglycosylase SLT" evidence="3">
    <location>
        <begin position="509"/>
        <end position="616"/>
    </location>
</feature>
<keyword evidence="5" id="KW-1185">Reference proteome</keyword>
<organism evidence="4 5">
    <name type="scientific">Herminiimonas fonticola</name>
    <dbReference type="NCBI Taxonomy" id="303380"/>
    <lineage>
        <taxon>Bacteria</taxon>
        <taxon>Pseudomonadati</taxon>
        <taxon>Pseudomonadota</taxon>
        <taxon>Betaproteobacteria</taxon>
        <taxon>Burkholderiales</taxon>
        <taxon>Oxalobacteraceae</taxon>
        <taxon>Herminiimonas</taxon>
    </lineage>
</organism>
<comment type="caution">
    <text evidence="4">The sequence shown here is derived from an EMBL/GenBank/DDBJ whole genome shotgun (WGS) entry which is preliminary data.</text>
</comment>
<dbReference type="GO" id="GO:0042597">
    <property type="term" value="C:periplasmic space"/>
    <property type="evidence" value="ECO:0007669"/>
    <property type="project" value="InterPro"/>
</dbReference>
<evidence type="ECO:0000259" key="3">
    <source>
        <dbReference type="Pfam" id="PF01464"/>
    </source>
</evidence>
<dbReference type="EMBL" id="SNWF01000004">
    <property type="protein sequence ID" value="TDN94102.1"/>
    <property type="molecule type" value="Genomic_DNA"/>
</dbReference>
<dbReference type="Gene3D" id="1.10.530.10">
    <property type="match status" value="1"/>
</dbReference>
<comment type="similarity">
    <text evidence="1">Belongs to the transglycosylase Slt family.</text>
</comment>
<dbReference type="InterPro" id="IPR023346">
    <property type="entry name" value="Lysozyme-like_dom_sf"/>
</dbReference>
<evidence type="ECO:0000256" key="2">
    <source>
        <dbReference type="ARBA" id="ARBA00022729"/>
    </source>
</evidence>
<dbReference type="PANTHER" id="PTHR37423:SF5">
    <property type="entry name" value="SOLUBLE LYTIC MUREIN TRANSGLYCOSYLASE"/>
    <property type="match status" value="1"/>
</dbReference>
<dbReference type="Pfam" id="PF01464">
    <property type="entry name" value="SLT"/>
    <property type="match status" value="1"/>
</dbReference>
<evidence type="ECO:0000256" key="1">
    <source>
        <dbReference type="ARBA" id="ARBA00007734"/>
    </source>
</evidence>
<accession>A0A4R6GGR6</accession>
<proteinExistence type="inferred from homology"/>
<dbReference type="Proteomes" id="UP000294737">
    <property type="component" value="Unassembled WGS sequence"/>
</dbReference>
<name>A0A4R6GGR6_9BURK</name>
<gene>
    <name evidence="4" type="ORF">EV677_0643</name>
</gene>